<evidence type="ECO:0008006" key="4">
    <source>
        <dbReference type="Google" id="ProtNLM"/>
    </source>
</evidence>
<dbReference type="InterPro" id="IPR036440">
    <property type="entry name" value="Peptidase_C15-like_sf"/>
</dbReference>
<evidence type="ECO:0000313" key="3">
    <source>
        <dbReference type="Proteomes" id="UP001501600"/>
    </source>
</evidence>
<dbReference type="Gene3D" id="3.40.630.20">
    <property type="entry name" value="Peptidase C15, pyroglutamyl peptidase I-like"/>
    <property type="match status" value="1"/>
</dbReference>
<dbReference type="SUPFAM" id="SSF53182">
    <property type="entry name" value="Pyrrolidone carboxyl peptidase (pyroglutamate aminopeptidase)"/>
    <property type="match status" value="1"/>
</dbReference>
<gene>
    <name evidence="2" type="ORF">GCM10025772_26200</name>
</gene>
<evidence type="ECO:0000313" key="2">
    <source>
        <dbReference type="EMBL" id="GAA5194060.1"/>
    </source>
</evidence>
<organism evidence="2 3">
    <name type="scientific">Ferrimonas gelatinilytica</name>
    <dbReference type="NCBI Taxonomy" id="1255257"/>
    <lineage>
        <taxon>Bacteria</taxon>
        <taxon>Pseudomonadati</taxon>
        <taxon>Pseudomonadota</taxon>
        <taxon>Gammaproteobacteria</taxon>
        <taxon>Alteromonadales</taxon>
        <taxon>Ferrimonadaceae</taxon>
        <taxon>Ferrimonas</taxon>
    </lineage>
</organism>
<accession>A0ABP9SFB9</accession>
<dbReference type="Proteomes" id="UP001501600">
    <property type="component" value="Unassembled WGS sequence"/>
</dbReference>
<sequence>MNKLGWGLAMSLVSGAIMAAPLDTEELRLERAQETMGPLTQRYEAQVDQLIQRYRADDGELTATRKVAEDASALWRAAVEDVQGGFFDDRALYWNRLAARTRLKQSDPGFAIVPWQREIMLSTLEKASRGMSDIHFDDDSDIKILLTGFDPFRLDDHIDQSNPSGLAALALDGQRWQVDGRKVQVETVLIPVRFADFDQGLIESLLTPYLRDRRVDMVVTVSMGRDGFDLERFPGRNRSAEAGDNLNVVTGASKTQPLPPTLNGTDLNGPEFLEFSLPVAQLQKATGRYEIRDNRQVTTRQGDREARSLLSLRDATSVAGSGGGYLSNEISYRSLLLKQLLESPVPVGHIHTPKIQGYDEQQNRAIVEQLEAMLKHAVTAL</sequence>
<feature type="chain" id="PRO_5046768218" description="Pyrrolidone-carboxylate peptidase" evidence="1">
    <location>
        <begin position="20"/>
        <end position="381"/>
    </location>
</feature>
<dbReference type="RefSeq" id="WP_345317621.1">
    <property type="nucleotide sequence ID" value="NZ_BAABLF010000028.1"/>
</dbReference>
<protein>
    <recommendedName>
        <fullName evidence="4">Pyrrolidone-carboxylate peptidase</fullName>
    </recommendedName>
</protein>
<comment type="caution">
    <text evidence="2">The sequence shown here is derived from an EMBL/GenBank/DDBJ whole genome shotgun (WGS) entry which is preliminary data.</text>
</comment>
<keyword evidence="3" id="KW-1185">Reference proteome</keyword>
<name>A0ABP9SFB9_9GAMM</name>
<keyword evidence="1" id="KW-0732">Signal</keyword>
<dbReference type="EMBL" id="BAABLF010000028">
    <property type="protein sequence ID" value="GAA5194060.1"/>
    <property type="molecule type" value="Genomic_DNA"/>
</dbReference>
<evidence type="ECO:0000256" key="1">
    <source>
        <dbReference type="SAM" id="SignalP"/>
    </source>
</evidence>
<reference evidence="3" key="1">
    <citation type="journal article" date="2019" name="Int. J. Syst. Evol. Microbiol.">
        <title>The Global Catalogue of Microorganisms (GCM) 10K type strain sequencing project: providing services to taxonomists for standard genome sequencing and annotation.</title>
        <authorList>
            <consortium name="The Broad Institute Genomics Platform"/>
            <consortium name="The Broad Institute Genome Sequencing Center for Infectious Disease"/>
            <person name="Wu L."/>
            <person name="Ma J."/>
        </authorList>
    </citation>
    <scope>NUCLEOTIDE SEQUENCE [LARGE SCALE GENOMIC DNA]</scope>
    <source>
        <strain evidence="3">JCM 18720</strain>
    </source>
</reference>
<feature type="signal peptide" evidence="1">
    <location>
        <begin position="1"/>
        <end position="19"/>
    </location>
</feature>
<proteinExistence type="predicted"/>